<proteinExistence type="predicted"/>
<keyword evidence="3" id="KW-1185">Reference proteome</keyword>
<name>A0AAD9KC55_9ANNE</name>
<comment type="caution">
    <text evidence="2">The sequence shown here is derived from an EMBL/GenBank/DDBJ whole genome shotgun (WGS) entry which is preliminary data.</text>
</comment>
<dbReference type="GO" id="GO:0006897">
    <property type="term" value="P:endocytosis"/>
    <property type="evidence" value="ECO:0007669"/>
    <property type="project" value="TreeGrafter"/>
</dbReference>
<dbReference type="AlphaFoldDB" id="A0AAD9KC55"/>
<accession>A0AAD9KC55</accession>
<dbReference type="InterPro" id="IPR018556">
    <property type="entry name" value="SPIN90/Ldb17_LRD"/>
</dbReference>
<dbReference type="PANTHER" id="PTHR13357:SF1">
    <property type="entry name" value="NCK-INTERACTING PROTEIN WITH SH3 DOMAIN"/>
    <property type="match status" value="1"/>
</dbReference>
<dbReference type="Pfam" id="PF09431">
    <property type="entry name" value="SPIN90_LRD"/>
    <property type="match status" value="1"/>
</dbReference>
<dbReference type="InterPro" id="IPR030125">
    <property type="entry name" value="SPIN90/Ldb17"/>
</dbReference>
<sequence length="443" mass="50922">MSANQQDVQSVSHSTTKSELGTCLEQEVRKSFHLCLPETLHRDLVNCVRSEANINYMKSKTVVGVVLSELRDRIPSISNIMDGILAQKETFQSSSDLSHCEDAIVLKQHFEEVATCRNSSNQCASLLDENEVKVKAHLEGLLDILDNADSEICRKVVEEDDYMAVHTLVLYYQMEVRVQLRLVMLQIFGALCGLDAKVVSELKDSVLPVELARDMKSDTTCSRTFMYSCLVLTMLFSTGEPLPVGHYDHLNEEFLRFLFDLVEDPPADDVVDELPDRVIPVILAFNLHIQVPDENPVFTVLSQQATTNRFLEELMMLVNREVDPVRILPHEPHPSNSFMKFLSDMYSRQDTSKLFYTNDEKVLIDILLRHIQNCTPENSQCTECLSVFHLMLRNSCYQDHCHHLKDFQQVFTNIYLEDDNENTIKDKLIVKQIWKEFPHLFSE</sequence>
<evidence type="ECO:0000259" key="1">
    <source>
        <dbReference type="Pfam" id="PF09431"/>
    </source>
</evidence>
<dbReference type="Proteomes" id="UP001208570">
    <property type="component" value="Unassembled WGS sequence"/>
</dbReference>
<feature type="domain" description="SPIN90/Ldb17 leucine-rich" evidence="1">
    <location>
        <begin position="272"/>
        <end position="405"/>
    </location>
</feature>
<evidence type="ECO:0000313" key="2">
    <source>
        <dbReference type="EMBL" id="KAK2168979.1"/>
    </source>
</evidence>
<dbReference type="PANTHER" id="PTHR13357">
    <property type="entry name" value="SH3 ADAPTER PROTEIN SPIN90 NCK INTERACTING PROTEIN WITH SH3 DOMAIN"/>
    <property type="match status" value="1"/>
</dbReference>
<reference evidence="2" key="1">
    <citation type="journal article" date="2023" name="Mol. Biol. Evol.">
        <title>Third-Generation Sequencing Reveals the Adaptive Role of the Epigenome in Three Deep-Sea Polychaetes.</title>
        <authorList>
            <person name="Perez M."/>
            <person name="Aroh O."/>
            <person name="Sun Y."/>
            <person name="Lan Y."/>
            <person name="Juniper S.K."/>
            <person name="Young C.R."/>
            <person name="Angers B."/>
            <person name="Qian P.Y."/>
        </authorList>
    </citation>
    <scope>NUCLEOTIDE SEQUENCE</scope>
    <source>
        <strain evidence="2">P08H-3</strain>
    </source>
</reference>
<organism evidence="2 3">
    <name type="scientific">Paralvinella palmiformis</name>
    <dbReference type="NCBI Taxonomy" id="53620"/>
    <lineage>
        <taxon>Eukaryota</taxon>
        <taxon>Metazoa</taxon>
        <taxon>Spiralia</taxon>
        <taxon>Lophotrochozoa</taxon>
        <taxon>Annelida</taxon>
        <taxon>Polychaeta</taxon>
        <taxon>Sedentaria</taxon>
        <taxon>Canalipalpata</taxon>
        <taxon>Terebellida</taxon>
        <taxon>Terebelliformia</taxon>
        <taxon>Alvinellidae</taxon>
        <taxon>Paralvinella</taxon>
    </lineage>
</organism>
<dbReference type="EMBL" id="JAODUP010000013">
    <property type="protein sequence ID" value="KAK2168979.1"/>
    <property type="molecule type" value="Genomic_DNA"/>
</dbReference>
<evidence type="ECO:0000313" key="3">
    <source>
        <dbReference type="Proteomes" id="UP001208570"/>
    </source>
</evidence>
<dbReference type="GO" id="GO:0071933">
    <property type="term" value="F:Arp2/3 complex binding"/>
    <property type="evidence" value="ECO:0007669"/>
    <property type="project" value="TreeGrafter"/>
</dbReference>
<protein>
    <recommendedName>
        <fullName evidence="1">SPIN90/Ldb17 leucine-rich domain-containing protein</fullName>
    </recommendedName>
</protein>
<gene>
    <name evidence="2" type="ORF">LSH36_13g26034</name>
</gene>